<name>A0A7W6RFA4_9PROT</name>
<dbReference type="Pfam" id="PF00456">
    <property type="entry name" value="Transketolase_N"/>
    <property type="match status" value="1"/>
</dbReference>
<evidence type="ECO:0000259" key="4">
    <source>
        <dbReference type="Pfam" id="PF00456"/>
    </source>
</evidence>
<keyword evidence="5" id="KW-0808">Transferase</keyword>
<dbReference type="Gene3D" id="3.40.50.970">
    <property type="match status" value="1"/>
</dbReference>
<protein>
    <submittedName>
        <fullName evidence="5">Transketolase</fullName>
        <ecNumber evidence="5">2.2.1.1</ecNumber>
    </submittedName>
</protein>
<dbReference type="InterPro" id="IPR029061">
    <property type="entry name" value="THDP-binding"/>
</dbReference>
<keyword evidence="6" id="KW-1185">Reference proteome</keyword>
<dbReference type="GO" id="GO:0004802">
    <property type="term" value="F:transketolase activity"/>
    <property type="evidence" value="ECO:0007669"/>
    <property type="project" value="UniProtKB-EC"/>
</dbReference>
<dbReference type="PANTHER" id="PTHR47514">
    <property type="entry name" value="TRANSKETOLASE N-TERMINAL SECTION-RELATED"/>
    <property type="match status" value="1"/>
</dbReference>
<dbReference type="RefSeq" id="WP_184046903.1">
    <property type="nucleotide sequence ID" value="NZ_JACIGK010000027.1"/>
</dbReference>
<dbReference type="EMBL" id="JACIGK010000027">
    <property type="protein sequence ID" value="MBB4267476.1"/>
    <property type="molecule type" value="Genomic_DNA"/>
</dbReference>
<feature type="domain" description="Transketolase N-terminal" evidence="4">
    <location>
        <begin position="17"/>
        <end position="231"/>
    </location>
</feature>
<dbReference type="CDD" id="cd02012">
    <property type="entry name" value="TPP_TK"/>
    <property type="match status" value="1"/>
</dbReference>
<comment type="similarity">
    <text evidence="2">Belongs to the transketolase family.</text>
</comment>
<dbReference type="EC" id="2.2.1.1" evidence="5"/>
<evidence type="ECO:0000313" key="5">
    <source>
        <dbReference type="EMBL" id="MBB4267476.1"/>
    </source>
</evidence>
<dbReference type="PANTHER" id="PTHR47514:SF1">
    <property type="entry name" value="TRANSKETOLASE N-TERMINAL SECTION-RELATED"/>
    <property type="match status" value="1"/>
</dbReference>
<evidence type="ECO:0000313" key="6">
    <source>
        <dbReference type="Proteomes" id="UP000554286"/>
    </source>
</evidence>
<dbReference type="InterPro" id="IPR005474">
    <property type="entry name" value="Transketolase_N"/>
</dbReference>
<keyword evidence="3" id="KW-0786">Thiamine pyrophosphate</keyword>
<proteinExistence type="inferred from homology"/>
<dbReference type="SUPFAM" id="SSF52518">
    <property type="entry name" value="Thiamin diphosphate-binding fold (THDP-binding)"/>
    <property type="match status" value="1"/>
</dbReference>
<accession>A0A7W6RFA4</accession>
<reference evidence="5 6" key="1">
    <citation type="submission" date="2020-08" db="EMBL/GenBank/DDBJ databases">
        <title>Genome sequencing of Purple Non-Sulfur Bacteria from various extreme environments.</title>
        <authorList>
            <person name="Mayer M."/>
        </authorList>
    </citation>
    <scope>NUCLEOTIDE SEQUENCE [LARGE SCALE GENOMIC DNA]</scope>
    <source>
        <strain evidence="5 6">JA131</strain>
    </source>
</reference>
<organism evidence="5 6">
    <name type="scientific">Roseospira visakhapatnamensis</name>
    <dbReference type="NCBI Taxonomy" id="390880"/>
    <lineage>
        <taxon>Bacteria</taxon>
        <taxon>Pseudomonadati</taxon>
        <taxon>Pseudomonadota</taxon>
        <taxon>Alphaproteobacteria</taxon>
        <taxon>Rhodospirillales</taxon>
        <taxon>Rhodospirillaceae</taxon>
        <taxon>Roseospira</taxon>
    </lineage>
</organism>
<dbReference type="AlphaFoldDB" id="A0A7W6RFA4"/>
<comment type="caution">
    <text evidence="5">The sequence shown here is derived from an EMBL/GenBank/DDBJ whole genome shotgun (WGS) entry which is preliminary data.</text>
</comment>
<evidence type="ECO:0000256" key="3">
    <source>
        <dbReference type="ARBA" id="ARBA00023052"/>
    </source>
</evidence>
<sequence>MTPNPTALRAEILRIAHDSGHGHVPTCFSIVEMLCAVYGVMRHDPARPEWDGRDLFVLSKGHASLAHYVVLGALGYYDPGPVARFGNRGTMFGCHADRLKVPGVEVSTGSLGHGIGLATGMALAEKILGTDRRVYTLVGDGESNEGTVWEAVMVAVDRGLDNLTLLYDDNRSQGRALQIPNPAERLAAFGCDTVGVDGHDVAALTQALTRPARGVRAVVARTVKGKGCRTLEDNMYEWHRKSPDAETLAKLLEELHAPAV</sequence>
<dbReference type="Proteomes" id="UP000554286">
    <property type="component" value="Unassembled WGS sequence"/>
</dbReference>
<gene>
    <name evidence="5" type="ORF">GGD89_003120</name>
</gene>
<comment type="cofactor">
    <cofactor evidence="1">
        <name>thiamine diphosphate</name>
        <dbReference type="ChEBI" id="CHEBI:58937"/>
    </cofactor>
</comment>
<evidence type="ECO:0000256" key="1">
    <source>
        <dbReference type="ARBA" id="ARBA00001964"/>
    </source>
</evidence>
<evidence type="ECO:0000256" key="2">
    <source>
        <dbReference type="ARBA" id="ARBA00007131"/>
    </source>
</evidence>